<protein>
    <submittedName>
        <fullName evidence="1">Uncharacterized protein</fullName>
    </submittedName>
</protein>
<comment type="caution">
    <text evidence="1">The sequence shown here is derived from an EMBL/GenBank/DDBJ whole genome shotgun (WGS) entry which is preliminary data.</text>
</comment>
<dbReference type="Proteomes" id="UP001314796">
    <property type="component" value="Unassembled WGS sequence"/>
</dbReference>
<organism evidence="1 2">
    <name type="scientific">Alkaliphilus hydrothermalis</name>
    <dbReference type="NCBI Taxonomy" id="1482730"/>
    <lineage>
        <taxon>Bacteria</taxon>
        <taxon>Bacillati</taxon>
        <taxon>Bacillota</taxon>
        <taxon>Clostridia</taxon>
        <taxon>Peptostreptococcales</taxon>
        <taxon>Natronincolaceae</taxon>
        <taxon>Alkaliphilus</taxon>
    </lineage>
</organism>
<name>A0ABS2NMZ7_9FIRM</name>
<accession>A0ABS2NMZ7</accession>
<evidence type="ECO:0000313" key="1">
    <source>
        <dbReference type="EMBL" id="MBM7614325.1"/>
    </source>
</evidence>
<proteinExistence type="predicted"/>
<dbReference type="RefSeq" id="WP_204400603.1">
    <property type="nucleotide sequence ID" value="NZ_JAFBEE010000004.1"/>
</dbReference>
<reference evidence="1 2" key="1">
    <citation type="submission" date="2021-01" db="EMBL/GenBank/DDBJ databases">
        <title>Genomic Encyclopedia of Type Strains, Phase IV (KMG-IV): sequencing the most valuable type-strain genomes for metagenomic binning, comparative biology and taxonomic classification.</title>
        <authorList>
            <person name="Goeker M."/>
        </authorList>
    </citation>
    <scope>NUCLEOTIDE SEQUENCE [LARGE SCALE GENOMIC DNA]</scope>
    <source>
        <strain evidence="1 2">DSM 25890</strain>
    </source>
</reference>
<gene>
    <name evidence="1" type="ORF">JOC73_000836</name>
</gene>
<keyword evidence="2" id="KW-1185">Reference proteome</keyword>
<evidence type="ECO:0000313" key="2">
    <source>
        <dbReference type="Proteomes" id="UP001314796"/>
    </source>
</evidence>
<dbReference type="EMBL" id="JAFBEE010000004">
    <property type="protein sequence ID" value="MBM7614325.1"/>
    <property type="molecule type" value="Genomic_DNA"/>
</dbReference>
<sequence length="362" mass="41212">MQYAISDMARYIKNIIPPNIPETYSLNAIFEHVSGEENIRKGVLAFRDLLYLVCDRLIDDGSLYDKPVKNKQTNASHLSLPVSYPFLNNVKSILFNIGYHGELMENGESILIDDIKILTSVIGAEGRQMKVKISGPKLIEALKFLTSCGIYFDGLDLDGPISEILKTTSLKISYPDNPVMLIGVKVMAIAQKDLYTKGNHDIFLRCDYRVLKDKETEVISILKDFVAPLPDVVQEFALNLHQRYLEAGLTCRVDVFYLGIRFIYSHKNKEIWTFSAAQDSGYRILIKAQKTHLYSDVIDRFPLVLQEKISRGYGCNKKLFKEPCQKGCHGFSFALDDSIINISWDIRAWLDEEVACLHKKIK</sequence>